<feature type="domain" description="Transposase Helix-turn-helix" evidence="9">
    <location>
        <begin position="96"/>
        <end position="142"/>
    </location>
</feature>
<dbReference type="Pfam" id="PF13359">
    <property type="entry name" value="DDE_Tnp_4"/>
    <property type="match status" value="1"/>
</dbReference>
<sequence>MDAAPSTSFDEDIVLLDSNLKWFVVQEANIGKVHPLNKKRLYFGEFHHLYKELRLYPSRFFEYMRMEISTFDYIVSRIGENFNRNWKNCHCQPILLEEKLMLTLRYLSTGMSFRSLAYSFRMGKSTVRNIIREITKLLWESLYHTHMPVPSKNDFKRISEDFNKLWQDFKRISEDFNKLWQFPHCVGALDSKHIRIRCPSNSGSMFYKGFFSIVLQALVDAHYKFINIDVGGYGKQSDGETFKASPLYNKLMNGTLNLPENDALPESDIIMPYVFLADEAYQLMKHLLKPYSRSDLDVSSEYFNKQLMKHLLKPYSRSDLDVSSEYFNKRLSRARRTVECAFGIIRSKWQILDKPILTDVDHADKIVKAICVLHNVIIDREGMEHNRQNCESNMCTTQCNN</sequence>
<feature type="domain" description="DDE Tnp4" evidence="8">
    <location>
        <begin position="189"/>
        <end position="375"/>
    </location>
</feature>
<dbReference type="GO" id="GO:0016787">
    <property type="term" value="F:hydrolase activity"/>
    <property type="evidence" value="ECO:0007669"/>
    <property type="project" value="UniProtKB-KW"/>
</dbReference>
<dbReference type="GO" id="GO:0004519">
    <property type="term" value="F:endonuclease activity"/>
    <property type="evidence" value="ECO:0007669"/>
    <property type="project" value="UniProtKB-KW"/>
</dbReference>
<dbReference type="InterPro" id="IPR027805">
    <property type="entry name" value="Transposase_HTH_dom"/>
</dbReference>
<evidence type="ECO:0000256" key="2">
    <source>
        <dbReference type="ARBA" id="ARBA00004123"/>
    </source>
</evidence>
<evidence type="ECO:0000256" key="6">
    <source>
        <dbReference type="ARBA" id="ARBA00022801"/>
    </source>
</evidence>
<dbReference type="PANTHER" id="PTHR22930">
    <property type="match status" value="1"/>
</dbReference>
<comment type="cofactor">
    <cofactor evidence="1">
        <name>a divalent metal cation</name>
        <dbReference type="ChEBI" id="CHEBI:60240"/>
    </cofactor>
</comment>
<comment type="similarity">
    <text evidence="3">Belongs to the HARBI1 family.</text>
</comment>
<dbReference type="InterPro" id="IPR045249">
    <property type="entry name" value="HARBI1-like"/>
</dbReference>
<dbReference type="InterPro" id="IPR027806">
    <property type="entry name" value="HARBI1_dom"/>
</dbReference>
<evidence type="ECO:0000256" key="3">
    <source>
        <dbReference type="ARBA" id="ARBA00006958"/>
    </source>
</evidence>
<evidence type="ECO:0000313" key="10">
    <source>
        <dbReference type="EMBL" id="KAK9752021.1"/>
    </source>
</evidence>
<accession>A0AAW1N048</accession>
<dbReference type="Proteomes" id="UP001458880">
    <property type="component" value="Unassembled WGS sequence"/>
</dbReference>
<dbReference type="PANTHER" id="PTHR22930:SF269">
    <property type="entry name" value="NUCLEASE HARBI1-LIKE PROTEIN"/>
    <property type="match status" value="1"/>
</dbReference>
<comment type="caution">
    <text evidence="10">The sequence shown here is derived from an EMBL/GenBank/DDBJ whole genome shotgun (WGS) entry which is preliminary data.</text>
</comment>
<gene>
    <name evidence="10" type="ORF">QE152_g4556</name>
</gene>
<keyword evidence="7" id="KW-0539">Nucleus</keyword>
<organism evidence="10 11">
    <name type="scientific">Popillia japonica</name>
    <name type="common">Japanese beetle</name>
    <dbReference type="NCBI Taxonomy" id="7064"/>
    <lineage>
        <taxon>Eukaryota</taxon>
        <taxon>Metazoa</taxon>
        <taxon>Ecdysozoa</taxon>
        <taxon>Arthropoda</taxon>
        <taxon>Hexapoda</taxon>
        <taxon>Insecta</taxon>
        <taxon>Pterygota</taxon>
        <taxon>Neoptera</taxon>
        <taxon>Endopterygota</taxon>
        <taxon>Coleoptera</taxon>
        <taxon>Polyphaga</taxon>
        <taxon>Scarabaeiformia</taxon>
        <taxon>Scarabaeidae</taxon>
        <taxon>Rutelinae</taxon>
        <taxon>Popillia</taxon>
    </lineage>
</organism>
<dbReference type="EMBL" id="JASPKY010000024">
    <property type="protein sequence ID" value="KAK9752021.1"/>
    <property type="molecule type" value="Genomic_DNA"/>
</dbReference>
<name>A0AAW1N048_POPJA</name>
<keyword evidence="5" id="KW-0479">Metal-binding</keyword>
<evidence type="ECO:0000313" key="11">
    <source>
        <dbReference type="Proteomes" id="UP001458880"/>
    </source>
</evidence>
<keyword evidence="11" id="KW-1185">Reference proteome</keyword>
<evidence type="ECO:0000259" key="9">
    <source>
        <dbReference type="Pfam" id="PF13613"/>
    </source>
</evidence>
<keyword evidence="4" id="KW-0540">Nuclease</keyword>
<dbReference type="GO" id="GO:0046872">
    <property type="term" value="F:metal ion binding"/>
    <property type="evidence" value="ECO:0007669"/>
    <property type="project" value="UniProtKB-KW"/>
</dbReference>
<evidence type="ECO:0000256" key="4">
    <source>
        <dbReference type="ARBA" id="ARBA00022722"/>
    </source>
</evidence>
<protein>
    <submittedName>
        <fullName evidence="10">Helix-turn-helix of DDE superfamily endonuclease</fullName>
    </submittedName>
</protein>
<keyword evidence="6" id="KW-0378">Hydrolase</keyword>
<keyword evidence="10" id="KW-0255">Endonuclease</keyword>
<evidence type="ECO:0000256" key="7">
    <source>
        <dbReference type="ARBA" id="ARBA00023242"/>
    </source>
</evidence>
<evidence type="ECO:0000256" key="1">
    <source>
        <dbReference type="ARBA" id="ARBA00001968"/>
    </source>
</evidence>
<evidence type="ECO:0000256" key="5">
    <source>
        <dbReference type="ARBA" id="ARBA00022723"/>
    </source>
</evidence>
<dbReference type="GO" id="GO:0005634">
    <property type="term" value="C:nucleus"/>
    <property type="evidence" value="ECO:0007669"/>
    <property type="project" value="UniProtKB-SubCell"/>
</dbReference>
<comment type="subcellular location">
    <subcellularLocation>
        <location evidence="2">Nucleus</location>
    </subcellularLocation>
</comment>
<dbReference type="Pfam" id="PF13613">
    <property type="entry name" value="HTH_Tnp_4"/>
    <property type="match status" value="1"/>
</dbReference>
<proteinExistence type="inferred from homology"/>
<reference evidence="10 11" key="1">
    <citation type="journal article" date="2024" name="BMC Genomics">
        <title>De novo assembly and annotation of Popillia japonica's genome with initial clues to its potential as an invasive pest.</title>
        <authorList>
            <person name="Cucini C."/>
            <person name="Boschi S."/>
            <person name="Funari R."/>
            <person name="Cardaioli E."/>
            <person name="Iannotti N."/>
            <person name="Marturano G."/>
            <person name="Paoli F."/>
            <person name="Bruttini M."/>
            <person name="Carapelli A."/>
            <person name="Frati F."/>
            <person name="Nardi F."/>
        </authorList>
    </citation>
    <scope>NUCLEOTIDE SEQUENCE [LARGE SCALE GENOMIC DNA]</scope>
    <source>
        <strain evidence="10">DMR45628</strain>
    </source>
</reference>
<dbReference type="AlphaFoldDB" id="A0AAW1N048"/>
<evidence type="ECO:0000259" key="8">
    <source>
        <dbReference type="Pfam" id="PF13359"/>
    </source>
</evidence>